<dbReference type="InterPro" id="IPR050421">
    <property type="entry name" value="PPR"/>
</dbReference>
<sequence>MLASLAVPNLHAQIHHCFLPLVLLPSFPPKGTDRRAVRKSSHKNFLKTASKNASIPLQIEAICSRECSVKDPSPNSSECFPVSKLDPKTLSSLLTSCSHLTEVRCLHAVAVRWFDSSVTFVINNLISAYVRFHELIHARKLFDRMPERNVVSWTAMLNGYLKAGLDDEVLRLFKEMVENHVEANSWTFVCLLKSCGNRTDYELGTQIHASVVKGNWSNLIVDSALVYFYAQCGDLLGASRMFDRMPSWDVVSWTLMITAYSQHGHAEGAFSMFSQMQYYGFHPNEFTVCSVLKACGEVKALRFGKQLHGAVVKGMFKEDVYVGSSLVTMYVRCGEVDDAQIIFDLMPKRNTITWTSMISGYSQSGLGKEAILLFQIMKERHVFANNFTIVSVLSACGSIGSLYLGKEVHGQIIKSYMQENVHIGSTLIWFYCKCGEYAYAARVLETMPARDVISWTAIISGYSSLGHGSEALGFLNDMLWEGLEPNPFTYSSALKACAKMEAMRHGQLIHASVNKTRALSNVFVGSALIDMYMRCGCTADALRVFDTMPERNLVSWKSMIIGYAKNGLCREALRLMYRMQEEGLYVDDFVHATVLSACGDIQWESECSAPCCSLSN</sequence>
<dbReference type="KEGG" id="egu:105033014"/>
<proteinExistence type="predicted"/>
<dbReference type="Proteomes" id="UP000504607">
    <property type="component" value="Unplaced"/>
</dbReference>
<feature type="repeat" description="PPR" evidence="2">
    <location>
        <begin position="249"/>
        <end position="283"/>
    </location>
</feature>
<dbReference type="FunFam" id="1.25.40.10:FF:000730">
    <property type="entry name" value="Pentatricopeptide repeat-containing protein, chloroplastic"/>
    <property type="match status" value="1"/>
</dbReference>
<name>A0A6I9QB80_ELAGV</name>
<dbReference type="FunFam" id="1.25.40.10:FF:000285">
    <property type="entry name" value="Pentatricopeptide repeat-containing protein, chloroplastic"/>
    <property type="match status" value="2"/>
</dbReference>
<evidence type="ECO:0000256" key="2">
    <source>
        <dbReference type="PROSITE-ProRule" id="PRU00708"/>
    </source>
</evidence>
<gene>
    <name evidence="4" type="primary">LOC105033014</name>
</gene>
<reference evidence="4" key="1">
    <citation type="submission" date="2025-08" db="UniProtKB">
        <authorList>
            <consortium name="RefSeq"/>
        </authorList>
    </citation>
    <scope>IDENTIFICATION</scope>
</reference>
<dbReference type="PROSITE" id="PS51375">
    <property type="entry name" value="PPR"/>
    <property type="match status" value="5"/>
</dbReference>
<dbReference type="InterPro" id="IPR002885">
    <property type="entry name" value="PPR_rpt"/>
</dbReference>
<feature type="repeat" description="PPR" evidence="2">
    <location>
        <begin position="552"/>
        <end position="586"/>
    </location>
</feature>
<dbReference type="AlphaFoldDB" id="A0A6I9QB80"/>
<keyword evidence="3" id="KW-1185">Reference proteome</keyword>
<protein>
    <submittedName>
        <fullName evidence="4">Pentatricopeptide repeat-containing protein At4g18520, chloroplastic</fullName>
    </submittedName>
</protein>
<organism evidence="3 4">
    <name type="scientific">Elaeis guineensis var. tenera</name>
    <name type="common">Oil palm</name>
    <dbReference type="NCBI Taxonomy" id="51953"/>
    <lineage>
        <taxon>Eukaryota</taxon>
        <taxon>Viridiplantae</taxon>
        <taxon>Streptophyta</taxon>
        <taxon>Embryophyta</taxon>
        <taxon>Tracheophyta</taxon>
        <taxon>Spermatophyta</taxon>
        <taxon>Magnoliopsida</taxon>
        <taxon>Liliopsida</taxon>
        <taxon>Arecaceae</taxon>
        <taxon>Arecoideae</taxon>
        <taxon>Cocoseae</taxon>
        <taxon>Elaeidinae</taxon>
        <taxon>Elaeis</taxon>
    </lineage>
</organism>
<accession>A0A6I9QB80</accession>
<dbReference type="FunCoup" id="A0A6I9QB80">
    <property type="interactions" value="1511"/>
</dbReference>
<dbReference type="FunFam" id="1.25.40.10:FF:000309">
    <property type="entry name" value="Pentatricopeptide repeat-containing protein, chloroplastic"/>
    <property type="match status" value="1"/>
</dbReference>
<feature type="repeat" description="PPR" evidence="2">
    <location>
        <begin position="350"/>
        <end position="384"/>
    </location>
</feature>
<dbReference type="PANTHER" id="PTHR47928">
    <property type="entry name" value="REPEAT-CONTAINING PROTEIN, PUTATIVE-RELATED"/>
    <property type="match status" value="1"/>
</dbReference>
<evidence type="ECO:0000313" key="4">
    <source>
        <dbReference type="RefSeq" id="XP_010905942.1"/>
    </source>
</evidence>
<dbReference type="Pfam" id="PF13041">
    <property type="entry name" value="PPR_2"/>
    <property type="match status" value="4"/>
</dbReference>
<feature type="repeat" description="PPR" evidence="2">
    <location>
        <begin position="451"/>
        <end position="485"/>
    </location>
</feature>
<keyword evidence="1" id="KW-0677">Repeat</keyword>
<evidence type="ECO:0000313" key="3">
    <source>
        <dbReference type="Proteomes" id="UP000504607"/>
    </source>
</evidence>
<dbReference type="RefSeq" id="XP_010905942.1">
    <property type="nucleotide sequence ID" value="XM_010907640.3"/>
</dbReference>
<dbReference type="GeneID" id="105033014"/>
<dbReference type="OrthoDB" id="185373at2759"/>
<dbReference type="Gene3D" id="1.25.40.10">
    <property type="entry name" value="Tetratricopeptide repeat domain"/>
    <property type="match status" value="4"/>
</dbReference>
<dbReference type="NCBIfam" id="TIGR00756">
    <property type="entry name" value="PPR"/>
    <property type="match status" value="5"/>
</dbReference>
<feature type="repeat" description="PPR" evidence="2">
    <location>
        <begin position="149"/>
        <end position="183"/>
    </location>
</feature>
<dbReference type="InterPro" id="IPR011990">
    <property type="entry name" value="TPR-like_helical_dom_sf"/>
</dbReference>
<dbReference type="Pfam" id="PF01535">
    <property type="entry name" value="PPR"/>
    <property type="match status" value="3"/>
</dbReference>
<dbReference type="InParanoid" id="A0A6I9QB80"/>
<evidence type="ECO:0000256" key="1">
    <source>
        <dbReference type="ARBA" id="ARBA00022737"/>
    </source>
</evidence>